<dbReference type="GO" id="GO:0010099">
    <property type="term" value="P:regulation of photomorphogenesis"/>
    <property type="evidence" value="ECO:0007669"/>
    <property type="project" value="InterPro"/>
</dbReference>
<reference evidence="2" key="2">
    <citation type="submission" date="2017-06" db="EMBL/GenBank/DDBJ databases">
        <title>WGS assembly of Brachypodium distachyon.</title>
        <authorList>
            <consortium name="The International Brachypodium Initiative"/>
            <person name="Lucas S."/>
            <person name="Harmon-Smith M."/>
            <person name="Lail K."/>
            <person name="Tice H."/>
            <person name="Grimwood J."/>
            <person name="Bruce D."/>
            <person name="Barry K."/>
            <person name="Shu S."/>
            <person name="Lindquist E."/>
            <person name="Wang M."/>
            <person name="Pitluck S."/>
            <person name="Vogel J.P."/>
            <person name="Garvin D.F."/>
            <person name="Mockler T.C."/>
            <person name="Schmutz J."/>
            <person name="Rokhsar D."/>
            <person name="Bevan M.W."/>
        </authorList>
    </citation>
    <scope>NUCLEOTIDE SEQUENCE</scope>
    <source>
        <strain evidence="2">Bd21</strain>
    </source>
</reference>
<evidence type="ECO:0000313" key="4">
    <source>
        <dbReference type="Proteomes" id="UP000008810"/>
    </source>
</evidence>
<organism evidence="3">
    <name type="scientific">Brachypodium distachyon</name>
    <name type="common">Purple false brome</name>
    <name type="synonym">Trachynia distachya</name>
    <dbReference type="NCBI Taxonomy" id="15368"/>
    <lineage>
        <taxon>Eukaryota</taxon>
        <taxon>Viridiplantae</taxon>
        <taxon>Streptophyta</taxon>
        <taxon>Embryophyta</taxon>
        <taxon>Tracheophyta</taxon>
        <taxon>Spermatophyta</taxon>
        <taxon>Magnoliopsida</taxon>
        <taxon>Liliopsida</taxon>
        <taxon>Poales</taxon>
        <taxon>Poaceae</taxon>
        <taxon>BOP clade</taxon>
        <taxon>Pooideae</taxon>
        <taxon>Stipodae</taxon>
        <taxon>Brachypodieae</taxon>
        <taxon>Brachypodium</taxon>
    </lineage>
</organism>
<reference evidence="3" key="3">
    <citation type="submission" date="2018-08" db="UniProtKB">
        <authorList>
            <consortium name="EnsemblPlants"/>
        </authorList>
    </citation>
    <scope>IDENTIFICATION</scope>
    <source>
        <strain evidence="3">cv. Bd21</strain>
    </source>
</reference>
<gene>
    <name evidence="3" type="primary">LOC100846496</name>
    <name evidence="2" type="ORF">BRADI_2g17380v3</name>
</gene>
<dbReference type="RefSeq" id="XP_010231058.1">
    <property type="nucleotide sequence ID" value="XM_010232756.3"/>
</dbReference>
<dbReference type="PANTHER" id="PTHR36062:SF10">
    <property type="entry name" value="OS05G0552100 PROTEIN"/>
    <property type="match status" value="1"/>
</dbReference>
<dbReference type="RefSeq" id="XP_024314401.1">
    <property type="nucleotide sequence ID" value="XM_024458633.1"/>
</dbReference>
<evidence type="ECO:0000313" key="3">
    <source>
        <dbReference type="EnsemblPlants" id="KQK05015"/>
    </source>
</evidence>
<dbReference type="EnsemblPlants" id="KQK05015">
    <property type="protein sequence ID" value="KQK05015"/>
    <property type="gene ID" value="BRADI_2g17380v3"/>
</dbReference>
<dbReference type="Proteomes" id="UP000008810">
    <property type="component" value="Chromosome 2"/>
</dbReference>
<accession>I1HGR1</accession>
<evidence type="ECO:0000256" key="1">
    <source>
        <dbReference type="SAM" id="MobiDB-lite"/>
    </source>
</evidence>
<dbReference type="OrthoDB" id="649277at2759"/>
<sequence length="725" mass="80690">MSDSAGKRFNKKEDFEVVLSERDPGEMSSPKHSRWMTRWNKASSSAKPQVLHCSSLEDANNGICTKDFGASPFELKKSRVAERLMWERNYERPSVEHVQQVSSKAWDVGHGGWPRSKRKLIEQRDGSSQNYVMQMQKDVHSQAKAVVSETFSVHRLSKLSLDFQSQFPMLGINKNIDKIINPKRRSATGAVSNDHLVPQQTLKLSMAPSNLTAFSSQVYELQSLRITDEIMDQCKPAGGIISLLEDPACLSSGPAGKKLKVDNNSLSDLLISEQHIGHSFANPDQASASPCRCSEMKFNLPENNGKGQKVVGVSQNLKSRTPAGLHKQQDASGVVFSAPELGTEYKTEPVNYPKDSKQDDEKFYVACPLLSDKHHYRDTHRMECAANVTDSYLLLDPTPNISTVNRKGDAVTHERQPVDQFTDCIKHKGSCLFEMLTIPSKSQNAYPIDSLCSGKSSGFGVCMYGTNASSSFLGAQNQFPPERLHGDARYISSEGIVPLLRQKDNGSAEKAKPDKLATLSVKGSSVYNKENRLHSGDVNQYFSSTGTTSSKQELCTPGTEIRDFDPLPFQLRRVRNQVPNDAIRLLPCTEPTDRWLKRLRHDVADPLVPSSKRPKIRDCHPAGGTSRMSDLREGMTDADVDDHDAARSFHSWIGRWLRDGGDPALQEDPDQRKRAAATPDLASGELEGRFPSITAMAMMGRVMSKVRPFDHQRKGPWVMWKADET</sequence>
<dbReference type="EMBL" id="CM000881">
    <property type="protein sequence ID" value="KQK05015.1"/>
    <property type="molecule type" value="Genomic_DNA"/>
</dbReference>
<proteinExistence type="predicted"/>
<reference evidence="2 3" key="1">
    <citation type="journal article" date="2010" name="Nature">
        <title>Genome sequencing and analysis of the model grass Brachypodium distachyon.</title>
        <authorList>
            <consortium name="International Brachypodium Initiative"/>
        </authorList>
    </citation>
    <scope>NUCLEOTIDE SEQUENCE [LARGE SCALE GENOMIC DNA]</scope>
    <source>
        <strain evidence="2">Bd21</strain>
        <strain evidence="3">cv. Bd21</strain>
    </source>
</reference>
<dbReference type="KEGG" id="bdi:100846496"/>
<dbReference type="OMA" id="CQQERRG"/>
<name>I1HGR1_BRADI</name>
<dbReference type="GeneID" id="100846496"/>
<protein>
    <submittedName>
        <fullName evidence="2 3">Uncharacterized protein</fullName>
    </submittedName>
</protein>
<dbReference type="InterPro" id="IPR037476">
    <property type="entry name" value="PCH1"/>
</dbReference>
<evidence type="ECO:0000313" key="2">
    <source>
        <dbReference type="EMBL" id="KQK05015.1"/>
    </source>
</evidence>
<feature type="region of interest" description="Disordered" evidence="1">
    <location>
        <begin position="660"/>
        <end position="686"/>
    </location>
</feature>
<feature type="region of interest" description="Disordered" evidence="1">
    <location>
        <begin position="606"/>
        <end position="630"/>
    </location>
</feature>
<dbReference type="eggNOG" id="ENOG502QVXQ">
    <property type="taxonomic scope" value="Eukaryota"/>
</dbReference>
<dbReference type="AlphaFoldDB" id="I1HGR1"/>
<keyword evidence="4" id="KW-1185">Reference proteome</keyword>
<dbReference type="PANTHER" id="PTHR36062">
    <property type="entry name" value="OS01G0687300 PROTEIN"/>
    <property type="match status" value="1"/>
</dbReference>
<dbReference type="HOGENOM" id="CLU_022849_0_0_1"/>
<dbReference type="Gramene" id="KQK05015">
    <property type="protein sequence ID" value="KQK05015"/>
    <property type="gene ID" value="BRADI_2g17380v3"/>
</dbReference>